<dbReference type="Proteomes" id="UP000553209">
    <property type="component" value="Unassembled WGS sequence"/>
</dbReference>
<name>A0A7X6RTA1_9ACTN</name>
<feature type="transmembrane region" description="Helical" evidence="1">
    <location>
        <begin position="170"/>
        <end position="195"/>
    </location>
</feature>
<feature type="transmembrane region" description="Helical" evidence="1">
    <location>
        <begin position="215"/>
        <end position="236"/>
    </location>
</feature>
<feature type="transmembrane region" description="Helical" evidence="1">
    <location>
        <begin position="17"/>
        <end position="38"/>
    </location>
</feature>
<keyword evidence="1" id="KW-0812">Transmembrane</keyword>
<evidence type="ECO:0000256" key="1">
    <source>
        <dbReference type="SAM" id="Phobius"/>
    </source>
</evidence>
<keyword evidence="1" id="KW-0472">Membrane</keyword>
<dbReference type="AlphaFoldDB" id="A0A7X6RTA1"/>
<reference evidence="2 3" key="1">
    <citation type="submission" date="2020-04" db="EMBL/GenBank/DDBJ databases">
        <title>MicrobeNet Type strains.</title>
        <authorList>
            <person name="Nicholson A.C."/>
        </authorList>
    </citation>
    <scope>NUCLEOTIDE SEQUENCE [LARGE SCALE GENOMIC DNA]</scope>
    <source>
        <strain evidence="2 3">ATCC 23612</strain>
    </source>
</reference>
<proteinExistence type="predicted"/>
<comment type="caution">
    <text evidence="2">The sequence shown here is derived from an EMBL/GenBank/DDBJ whole genome shotgun (WGS) entry which is preliminary data.</text>
</comment>
<feature type="transmembrane region" description="Helical" evidence="1">
    <location>
        <begin position="97"/>
        <end position="123"/>
    </location>
</feature>
<keyword evidence="1" id="KW-1133">Transmembrane helix</keyword>
<dbReference type="RefSeq" id="WP_061082411.1">
    <property type="nucleotide sequence ID" value="NZ_JAAXPG010000044.1"/>
</dbReference>
<protein>
    <submittedName>
        <fullName evidence="2">ABC transporter permease</fullName>
    </submittedName>
</protein>
<gene>
    <name evidence="2" type="ORF">HGB44_29730</name>
</gene>
<keyword evidence="3" id="KW-1185">Reference proteome</keyword>
<evidence type="ECO:0000313" key="3">
    <source>
        <dbReference type="Proteomes" id="UP000553209"/>
    </source>
</evidence>
<sequence>MRTLLANELRKVRRERFVWAVLVLDVVPLAMVVVNYAVNGGDPTLERFYFTFHNQYTMVLPLVVCATVAACFHTEFRNGTYFEWLTCGRSKPALWAAKLAVACALVAVMAAVNHVGLVVFFLVENPGAGILRMSAAYWLLVGVSLVSVALLCALLTLVTRNVVIVNVFGIGLTVATLVFMAADFSYVVPTCFAYRLSLGMIVPEAAYPDPGQALAVGWTVTALSLLLPLAANLLVITRRRYLH</sequence>
<evidence type="ECO:0000313" key="2">
    <source>
        <dbReference type="EMBL" id="NKZ01815.1"/>
    </source>
</evidence>
<dbReference type="Pfam" id="PF12730">
    <property type="entry name" value="ABC2_membrane_4"/>
    <property type="match status" value="1"/>
</dbReference>
<feature type="transmembrane region" description="Helical" evidence="1">
    <location>
        <begin position="58"/>
        <end position="76"/>
    </location>
</feature>
<dbReference type="EMBL" id="JAAXPG010000044">
    <property type="protein sequence ID" value="NKZ01815.1"/>
    <property type="molecule type" value="Genomic_DNA"/>
</dbReference>
<organism evidence="2 3">
    <name type="scientific">Nocardiopsis alborubida</name>
    <dbReference type="NCBI Taxonomy" id="146802"/>
    <lineage>
        <taxon>Bacteria</taxon>
        <taxon>Bacillati</taxon>
        <taxon>Actinomycetota</taxon>
        <taxon>Actinomycetes</taxon>
        <taxon>Streptosporangiales</taxon>
        <taxon>Nocardiopsidaceae</taxon>
        <taxon>Nocardiopsis</taxon>
    </lineage>
</organism>
<accession>A0A7X6RTA1</accession>
<feature type="transmembrane region" description="Helical" evidence="1">
    <location>
        <begin position="135"/>
        <end position="158"/>
    </location>
</feature>